<proteinExistence type="predicted"/>
<dbReference type="CDD" id="cd04735">
    <property type="entry name" value="OYE_like_4_FMN"/>
    <property type="match status" value="1"/>
</dbReference>
<keyword evidence="2" id="KW-0560">Oxidoreductase</keyword>
<comment type="caution">
    <text evidence="4">The sequence shown here is derived from an EMBL/GenBank/DDBJ whole genome shotgun (WGS) entry which is preliminary data.</text>
</comment>
<dbReference type="Pfam" id="PF00724">
    <property type="entry name" value="Oxidored_FMN"/>
    <property type="match status" value="1"/>
</dbReference>
<dbReference type="GO" id="GO:0010181">
    <property type="term" value="F:FMN binding"/>
    <property type="evidence" value="ECO:0007669"/>
    <property type="project" value="InterPro"/>
</dbReference>
<reference evidence="4 5" key="1">
    <citation type="submission" date="2014-11" db="EMBL/GenBank/DDBJ databases">
        <title>Genome sequence and analysis of novel Kurthia sp.</title>
        <authorList>
            <person name="Lawson J.N."/>
            <person name="Gonzalez J.E."/>
            <person name="Rinauldi L."/>
            <person name="Xuan Z."/>
            <person name="Firman A."/>
            <person name="Shaddox L."/>
            <person name="Trudeau A."/>
            <person name="Shah S."/>
            <person name="Reiman D."/>
        </authorList>
    </citation>
    <scope>NUCLEOTIDE SEQUENCE [LARGE SCALE GENOMIC DNA]</scope>
    <source>
        <strain evidence="4 5">3B1D</strain>
    </source>
</reference>
<sequence length="363" mass="40075">MTYLTPFTFNNGVTLRNRYVMAPMTTYSANADDTVSDEEIAYYKERSYGVGAVVTACTYVIANGKGFPGQIAAHTDAYIPSLSKIASAIHEGGSKAILQIYHGGRQAVRELVPNGDVVSASDTVAADGGSARALTIDEIHDIIQAFGETTRRAIEAGFDGVEIHGANTYLLQQFFSGFTNQRNDVYGGSVEKRMRFPLEVVAEVNRVKARYADKQFIVGYRFSPEEPEEQGITMDETIQLVDRLADAGLDYLHISLGDFRANARRYSGEKENRIQILHRVIRGRVPFIGVGSIYSKQDAQQAIETGAELLALGRELLIEPHWVEKIAAGEEVITEMDMTRDNVIPGPLMDMMKLRQGWVPGVK</sequence>
<evidence type="ECO:0000313" key="4">
    <source>
        <dbReference type="EMBL" id="RUS52511.1"/>
    </source>
</evidence>
<feature type="domain" description="NADH:flavin oxidoreductase/NADH oxidase N-terminal" evidence="3">
    <location>
        <begin position="5"/>
        <end position="329"/>
    </location>
</feature>
<keyword evidence="1" id="KW-0285">Flavoprotein</keyword>
<evidence type="ECO:0000256" key="1">
    <source>
        <dbReference type="ARBA" id="ARBA00022630"/>
    </source>
</evidence>
<evidence type="ECO:0000313" key="5">
    <source>
        <dbReference type="Proteomes" id="UP000288623"/>
    </source>
</evidence>
<gene>
    <name evidence="4" type="ORF">QI30_17285</name>
</gene>
<organism evidence="4 5">
    <name type="scientific">Candidatus Kurthia intestinigallinarum</name>
    <dbReference type="NCBI Taxonomy" id="1562256"/>
    <lineage>
        <taxon>Bacteria</taxon>
        <taxon>Bacillati</taxon>
        <taxon>Bacillota</taxon>
        <taxon>Bacilli</taxon>
        <taxon>Bacillales</taxon>
        <taxon>Caryophanaceae</taxon>
        <taxon>Kurthia</taxon>
    </lineage>
</organism>
<dbReference type="PANTHER" id="PTHR43656">
    <property type="entry name" value="BINDING OXIDOREDUCTASE, PUTATIVE (AFU_ORTHOLOGUE AFUA_2G08260)-RELATED"/>
    <property type="match status" value="1"/>
</dbReference>
<protein>
    <submittedName>
        <fullName evidence="4">NADH-dependent flavin oxidoreductase</fullName>
    </submittedName>
</protein>
<dbReference type="InterPro" id="IPR013785">
    <property type="entry name" value="Aldolase_TIM"/>
</dbReference>
<evidence type="ECO:0000259" key="3">
    <source>
        <dbReference type="Pfam" id="PF00724"/>
    </source>
</evidence>
<evidence type="ECO:0000256" key="2">
    <source>
        <dbReference type="ARBA" id="ARBA00023002"/>
    </source>
</evidence>
<dbReference type="RefSeq" id="WP_126991850.1">
    <property type="nucleotide sequence ID" value="NZ_JTFC01000042.1"/>
</dbReference>
<dbReference type="EMBL" id="JTFC01000042">
    <property type="protein sequence ID" value="RUS52511.1"/>
    <property type="molecule type" value="Genomic_DNA"/>
</dbReference>
<dbReference type="PANTHER" id="PTHR43656:SF2">
    <property type="entry name" value="BINDING OXIDOREDUCTASE, PUTATIVE (AFU_ORTHOLOGUE AFUA_2G08260)-RELATED"/>
    <property type="match status" value="1"/>
</dbReference>
<keyword evidence="5" id="KW-1185">Reference proteome</keyword>
<dbReference type="OrthoDB" id="9772736at2"/>
<dbReference type="AlphaFoldDB" id="A0A433RQ16"/>
<dbReference type="InterPro" id="IPR001155">
    <property type="entry name" value="OxRdtase_FMN_N"/>
</dbReference>
<dbReference type="GO" id="GO:0016491">
    <property type="term" value="F:oxidoreductase activity"/>
    <property type="evidence" value="ECO:0007669"/>
    <property type="project" value="UniProtKB-KW"/>
</dbReference>
<accession>A0A433RQ16</accession>
<dbReference type="InterPro" id="IPR051799">
    <property type="entry name" value="NADH_flavin_oxidoreductase"/>
</dbReference>
<dbReference type="Proteomes" id="UP000288623">
    <property type="component" value="Unassembled WGS sequence"/>
</dbReference>
<name>A0A433RQ16_9BACL</name>
<dbReference type="SUPFAM" id="SSF51395">
    <property type="entry name" value="FMN-linked oxidoreductases"/>
    <property type="match status" value="1"/>
</dbReference>
<dbReference type="Gene3D" id="3.20.20.70">
    <property type="entry name" value="Aldolase class I"/>
    <property type="match status" value="1"/>
</dbReference>